<proteinExistence type="predicted"/>
<dbReference type="Proteomes" id="UP000250675">
    <property type="component" value="Unassembled WGS sequence"/>
</dbReference>
<accession>A0A2X3IY89</accession>
<dbReference type="InterPro" id="IPR014972">
    <property type="entry name" value="Phage_Mu_Gp37"/>
</dbReference>
<evidence type="ECO:0000313" key="1">
    <source>
        <dbReference type="EMBL" id="SQC88721.1"/>
    </source>
</evidence>
<dbReference type="EMBL" id="UASO01000013">
    <property type="protein sequence ID" value="SQC88721.1"/>
    <property type="molecule type" value="Genomic_DNA"/>
</dbReference>
<gene>
    <name evidence="1" type="ORF">NCTC9645_06879</name>
</gene>
<evidence type="ECO:0000313" key="2">
    <source>
        <dbReference type="Proteomes" id="UP000250675"/>
    </source>
</evidence>
<dbReference type="AlphaFoldDB" id="A0A2X3IY89"/>
<dbReference type="Pfam" id="PF08873">
    <property type="entry name" value="Phage_Mu_Gp37"/>
    <property type="match status" value="2"/>
</dbReference>
<name>A0A2X3IY89_KLEPN</name>
<sequence>MGVHFDYHANRIRHYRQAHPGARQLVREVRSYSGELDGDPADVIRQLPGVWVTFGGVQGSELLNTAVISGGIPGVLWSSPEHEACAVIRLPATVDRHSTRSAPTSLFTPSAGYWHGRTGITDEHLMPGKVRTLFNTQVKAAAMSVFACEFDTRFDSESLENGRFPLAPADLPSGHPDLIFGEYGGAHSPDDPAWLTTDLRYFLNGQEPFAAEDIIHHESESP</sequence>
<organism evidence="1 2">
    <name type="scientific">Klebsiella pneumoniae</name>
    <dbReference type="NCBI Taxonomy" id="573"/>
    <lineage>
        <taxon>Bacteria</taxon>
        <taxon>Pseudomonadati</taxon>
        <taxon>Pseudomonadota</taxon>
        <taxon>Gammaproteobacteria</taxon>
        <taxon>Enterobacterales</taxon>
        <taxon>Enterobacteriaceae</taxon>
        <taxon>Klebsiella/Raoultella group</taxon>
        <taxon>Klebsiella</taxon>
        <taxon>Klebsiella pneumoniae complex</taxon>
    </lineage>
</organism>
<reference evidence="1 2" key="1">
    <citation type="submission" date="2018-06" db="EMBL/GenBank/DDBJ databases">
        <authorList>
            <consortium name="Pathogen Informatics"/>
            <person name="Doyle S."/>
        </authorList>
    </citation>
    <scope>NUCLEOTIDE SEQUENCE [LARGE SCALE GENOMIC DNA]</scope>
    <source>
        <strain evidence="1 2">NCTC9645</strain>
    </source>
</reference>
<protein>
    <submittedName>
        <fullName evidence="1">Mu-like prophage protein gp37</fullName>
    </submittedName>
</protein>